<organism evidence="1 2">
    <name type="scientific">candidate division WOR-1 bacterium RIFOXYC2_FULL_46_14</name>
    <dbReference type="NCBI Taxonomy" id="1802587"/>
    <lineage>
        <taxon>Bacteria</taxon>
        <taxon>Bacillati</taxon>
        <taxon>Saganbacteria</taxon>
    </lineage>
</organism>
<proteinExistence type="predicted"/>
<accession>A0A1F4U5H9</accession>
<evidence type="ECO:0000313" key="2">
    <source>
        <dbReference type="Proteomes" id="UP000179242"/>
    </source>
</evidence>
<dbReference type="Proteomes" id="UP000179242">
    <property type="component" value="Unassembled WGS sequence"/>
</dbReference>
<comment type="caution">
    <text evidence="1">The sequence shown here is derived from an EMBL/GenBank/DDBJ whole genome shotgun (WGS) entry which is preliminary data.</text>
</comment>
<dbReference type="EMBL" id="MEUJ01000004">
    <property type="protein sequence ID" value="OGC40214.1"/>
    <property type="molecule type" value="Genomic_DNA"/>
</dbReference>
<evidence type="ECO:0000313" key="1">
    <source>
        <dbReference type="EMBL" id="OGC40214.1"/>
    </source>
</evidence>
<protein>
    <submittedName>
        <fullName evidence="1">Uncharacterized protein</fullName>
    </submittedName>
</protein>
<dbReference type="AlphaFoldDB" id="A0A1F4U5H9"/>
<name>A0A1F4U5H9_UNCSA</name>
<reference evidence="1 2" key="1">
    <citation type="journal article" date="2016" name="Nat. Commun.">
        <title>Thousands of microbial genomes shed light on interconnected biogeochemical processes in an aquifer system.</title>
        <authorList>
            <person name="Anantharaman K."/>
            <person name="Brown C.T."/>
            <person name="Hug L.A."/>
            <person name="Sharon I."/>
            <person name="Castelle C.J."/>
            <person name="Probst A.J."/>
            <person name="Thomas B.C."/>
            <person name="Singh A."/>
            <person name="Wilkins M.J."/>
            <person name="Karaoz U."/>
            <person name="Brodie E.L."/>
            <person name="Williams K.H."/>
            <person name="Hubbard S.S."/>
            <person name="Banfield J.F."/>
        </authorList>
    </citation>
    <scope>NUCLEOTIDE SEQUENCE [LARGE SCALE GENOMIC DNA]</scope>
</reference>
<gene>
    <name evidence="1" type="ORF">A2438_02885</name>
</gene>
<sequence length="370" mass="43019">MKATNIQLTLKKPPSLKMGAVTNTIIRLSDLFYKINGNFAVRGSFSRGDADFNDVDVAIYLAEGERISDDGLPKTFLGRNIGYWSIPIKDAERYYEHCIRPSISLVETKFLKLRDKDVGQMIERQQQKFYLFRRMQFLLYILIDEDTMLNLYSFLLKEDSYSMLKRQAGSKKTISRVVWATKALFPETRELNSIQTLEFLCTRRIMSEKTKDTCLRILENLQARHIEKVRWANDTNQIDRWFQQEFKSLVLSRLEGHLDPILVKHSLSAANQDATQEEIDRAFKFARKLPLGPEKFILYFALSGNTRTRGTDLVAIFDEIKGDFVYNNITRNLIMNPHFPERLLSPDLVNASSLSKRAYEIRKKLLAHPE</sequence>